<dbReference type="AlphaFoldDB" id="A0A2K4ZMQ8"/>
<dbReference type="Pfam" id="PF03551">
    <property type="entry name" value="PadR"/>
    <property type="match status" value="1"/>
</dbReference>
<evidence type="ECO:0000313" key="4">
    <source>
        <dbReference type="Proteomes" id="UP000236311"/>
    </source>
</evidence>
<accession>A0A2K4ZMQ8</accession>
<name>A0A2K4ZMQ8_9FIRM</name>
<dbReference type="InterPro" id="IPR036390">
    <property type="entry name" value="WH_DNA-bd_sf"/>
</dbReference>
<dbReference type="OrthoDB" id="8595425at2"/>
<reference evidence="3 4" key="1">
    <citation type="submission" date="2018-01" db="EMBL/GenBank/DDBJ databases">
        <authorList>
            <person name="Gaut B.S."/>
            <person name="Morton B.R."/>
            <person name="Clegg M.T."/>
            <person name="Duvall M.R."/>
        </authorList>
    </citation>
    <scope>NUCLEOTIDE SEQUENCE [LARGE SCALE GENOMIC DNA]</scope>
    <source>
        <strain evidence="3">GP69</strain>
    </source>
</reference>
<keyword evidence="4" id="KW-1185">Reference proteome</keyword>
<dbReference type="Proteomes" id="UP000236311">
    <property type="component" value="Unassembled WGS sequence"/>
</dbReference>
<evidence type="ECO:0000259" key="2">
    <source>
        <dbReference type="Pfam" id="PF10400"/>
    </source>
</evidence>
<feature type="domain" description="Transcription regulator PadR C-terminal" evidence="2">
    <location>
        <begin position="92"/>
        <end position="177"/>
    </location>
</feature>
<dbReference type="PANTHER" id="PTHR43252:SF2">
    <property type="entry name" value="TRANSCRIPTION REGULATOR, PADR-LIKE FAMILY"/>
    <property type="match status" value="1"/>
</dbReference>
<dbReference type="Gene3D" id="6.10.140.190">
    <property type="match status" value="1"/>
</dbReference>
<dbReference type="InterPro" id="IPR005149">
    <property type="entry name" value="Tscrpt_reg_PadR_N"/>
</dbReference>
<protein>
    <submittedName>
        <fullName evidence="3">Transcriptional regulator PadR-like family protein</fullName>
    </submittedName>
</protein>
<sequence>MLKHGILGLLNYQNMTGYEINTVFRDSLCYFWNARTSQIYRELQTLEQKEWVTKTCVPQQGKPDKNIFTITKAGREELLRWLSEDSPDMAQRIPILMKVFFMGERNREENIRYFKNLKACCELFLHSLEAVPKHIEDYSNYLDNREKAQYWHMTVDYGRRNLRMHMEWAESCIEKLERDGER</sequence>
<proteinExistence type="predicted"/>
<dbReference type="PANTHER" id="PTHR43252">
    <property type="entry name" value="TRANSCRIPTIONAL REGULATOR YQJI"/>
    <property type="match status" value="1"/>
</dbReference>
<dbReference type="SUPFAM" id="SSF46785">
    <property type="entry name" value="Winged helix' DNA-binding domain"/>
    <property type="match status" value="1"/>
</dbReference>
<dbReference type="RefSeq" id="WP_103241757.1">
    <property type="nucleotide sequence ID" value="NZ_CANRXC010000059.1"/>
</dbReference>
<evidence type="ECO:0000313" key="3">
    <source>
        <dbReference type="EMBL" id="SOY31779.1"/>
    </source>
</evidence>
<feature type="domain" description="Transcription regulator PadR N-terminal" evidence="1">
    <location>
        <begin position="6"/>
        <end position="78"/>
    </location>
</feature>
<dbReference type="Gene3D" id="1.10.10.10">
    <property type="entry name" value="Winged helix-like DNA-binding domain superfamily/Winged helix DNA-binding domain"/>
    <property type="match status" value="1"/>
</dbReference>
<dbReference type="InterPro" id="IPR018309">
    <property type="entry name" value="Tscrpt_reg_PadR_C"/>
</dbReference>
<organism evidence="3 4">
    <name type="scientific">Acetatifactor muris</name>
    <dbReference type="NCBI Taxonomy" id="879566"/>
    <lineage>
        <taxon>Bacteria</taxon>
        <taxon>Bacillati</taxon>
        <taxon>Bacillota</taxon>
        <taxon>Clostridia</taxon>
        <taxon>Lachnospirales</taxon>
        <taxon>Lachnospiraceae</taxon>
        <taxon>Acetatifactor</taxon>
    </lineage>
</organism>
<dbReference type="EMBL" id="OFSM01000031">
    <property type="protein sequence ID" value="SOY31779.1"/>
    <property type="molecule type" value="Genomic_DNA"/>
</dbReference>
<evidence type="ECO:0000259" key="1">
    <source>
        <dbReference type="Pfam" id="PF03551"/>
    </source>
</evidence>
<gene>
    <name evidence="3" type="ORF">AMURIS_04527</name>
</gene>
<dbReference type="InterPro" id="IPR036388">
    <property type="entry name" value="WH-like_DNA-bd_sf"/>
</dbReference>
<dbReference type="Pfam" id="PF10400">
    <property type="entry name" value="Vir_act_alpha_C"/>
    <property type="match status" value="1"/>
</dbReference>